<dbReference type="InterPro" id="IPR017923">
    <property type="entry name" value="TFIIS_N"/>
</dbReference>
<feature type="compositionally biased region" description="Basic and acidic residues" evidence="4">
    <location>
        <begin position="325"/>
        <end position="383"/>
    </location>
</feature>
<dbReference type="PANTHER" id="PTHR46557">
    <property type="entry name" value="SERINE/THREONINE-PROTEIN PHOSPHATASE 1 REGULATORY SUBUNIT 10-RELATED"/>
    <property type="match status" value="1"/>
</dbReference>
<feature type="domain" description="TFIIS N-terminal" evidence="6">
    <location>
        <begin position="36"/>
        <end position="111"/>
    </location>
</feature>
<feature type="region of interest" description="Disordered" evidence="4">
    <location>
        <begin position="725"/>
        <end position="787"/>
    </location>
</feature>
<dbReference type="RefSeq" id="XP_014259989.1">
    <property type="nucleotide sequence ID" value="XM_014404503.2"/>
</dbReference>
<keyword evidence="2" id="KW-0863">Zinc-finger</keyword>
<feature type="region of interest" description="Disordered" evidence="4">
    <location>
        <begin position="904"/>
        <end position="937"/>
    </location>
</feature>
<dbReference type="GO" id="GO:0008270">
    <property type="term" value="F:zinc ion binding"/>
    <property type="evidence" value="ECO:0007669"/>
    <property type="project" value="UniProtKB-KW"/>
</dbReference>
<evidence type="ECO:0008006" key="9">
    <source>
        <dbReference type="Google" id="ProtNLM"/>
    </source>
</evidence>
<dbReference type="InterPro" id="IPR000571">
    <property type="entry name" value="Znf_CCCH"/>
</dbReference>
<feature type="region of interest" description="Disordered" evidence="4">
    <location>
        <begin position="116"/>
        <end position="145"/>
    </location>
</feature>
<keyword evidence="3" id="KW-0175">Coiled coil</keyword>
<keyword evidence="2" id="KW-0862">Zinc</keyword>
<feature type="zinc finger region" description="C3H1-type" evidence="2">
    <location>
        <begin position="935"/>
        <end position="962"/>
    </location>
</feature>
<feature type="compositionally biased region" description="Basic and acidic residues" evidence="4">
    <location>
        <begin position="172"/>
        <end position="233"/>
    </location>
</feature>
<evidence type="ECO:0000256" key="3">
    <source>
        <dbReference type="SAM" id="Coils"/>
    </source>
</evidence>
<dbReference type="Proteomes" id="UP000494040">
    <property type="component" value="Unassembled WGS sequence"/>
</dbReference>
<dbReference type="PROSITE" id="PS50103">
    <property type="entry name" value="ZF_C3H1"/>
    <property type="match status" value="1"/>
</dbReference>
<dbReference type="GO" id="GO:0005634">
    <property type="term" value="C:nucleus"/>
    <property type="evidence" value="ECO:0007669"/>
    <property type="project" value="UniProtKB-SubCell"/>
</dbReference>
<protein>
    <recommendedName>
        <fullName evidence="9">Serine/threonine-protein phosphatase 1 regulatory subunit 10</fullName>
    </recommendedName>
</protein>
<evidence type="ECO:0000259" key="5">
    <source>
        <dbReference type="PROSITE" id="PS50103"/>
    </source>
</evidence>
<sequence>MTKFSKKLVSKCIYVLILKTTEADLLDMFMSAGGWDLTFNWLSDGIQMENWPLVLELVELLLLCPVDIERLKGNNCPKAIKMLSKEPKATEKVRVMACNVVEQWLAVVKGACEASTSQGQTESSQADNSDEGIEGEEQESREDGDKLPLYKITICEGKKVLAEVISDRNTPRVDRLISEEGEEGKSSDESISDKEPSEDKIDELEKIDKSSADKSVQKQKDSSKSDSKKEPKKTTVSRKKNEKKTETDEKDKNKKKMSSEKRYKLDLKAKLREKERMRDKEREKEREREKEKNMKEKSKQEEKDRAVLSKLLTPSLTNVGKIPKKLKDDLSKKEKTKDEEKTDDKDKVNKKPVEPKKPPPQPKDPKKYNISVEVRKGGEERPKTVKTFNSKFRSTGLEELPPPPKNLKKTDHKKDEEDKKSLKRPSPSKETHPPEKKLKEDKEDKAEKPAVKPKALGLQESDVFADALTAANPIKDIRKRKRRPSTSVTEVKKEAVSPPVQNKPEDPKPVFKFYQDTLITSEDKKDDSKDETILKVDEDTKMEVAEVEQFSKEEIEDEVAKAEEAINEVLKREEKKNLERERNRLPKGVLVYVKKEAGVKKGVQWKPEAELEAIKYFELDENERVNVTKAFSDMKQMERINERMHLSRKLAMEDIMEEKTPWRPLIPIDIEGDLVIPGKNSIEKEIQQARERTTLQAIYFNKSIIPDSPAEPDLEIHAMTEPTIIPLDDQTGNTDSVISYKDKPWPEPKGYEPGTLSRPSESPPHLFPPQELQQQQQQPPAMMGPPSFPPGPFPPVPYSMASGMMPGQEWMVNGEGNIMGGGDNNMMMMGPGMNPGMPNMNPGMPPNMHPGMMGPPDMFQGPPDMMPQFFGPPPGMFGGPGGPGPFQGPNGPIPMQQDIRPPRQQWFRQNGGPPGGGGGNWRHPNKNNNKGSGNWKPRGMCNNFMKKGFCRVPKCPFKHQLNKNR</sequence>
<dbReference type="GeneID" id="106672796"/>
<feature type="compositionally biased region" description="Acidic residues" evidence="4">
    <location>
        <begin position="128"/>
        <end position="140"/>
    </location>
</feature>
<keyword evidence="1" id="KW-0539">Nucleus</keyword>
<feature type="compositionally biased region" description="Basic and acidic residues" evidence="4">
    <location>
        <begin position="427"/>
        <end position="450"/>
    </location>
</feature>
<evidence type="ECO:0000256" key="2">
    <source>
        <dbReference type="PROSITE-ProRule" id="PRU00723"/>
    </source>
</evidence>
<dbReference type="OrthoDB" id="2138378at2759"/>
<feature type="region of interest" description="Disordered" evidence="4">
    <location>
        <begin position="172"/>
        <end position="510"/>
    </location>
</feature>
<dbReference type="Gene3D" id="1.20.930.10">
    <property type="entry name" value="Conserved domain common to transcription factors TFIIS, elongin A, CRSP70"/>
    <property type="match status" value="1"/>
</dbReference>
<feature type="compositionally biased region" description="Basic and acidic residues" evidence="4">
    <location>
        <begin position="408"/>
        <end position="420"/>
    </location>
</feature>
<evidence type="ECO:0000313" key="8">
    <source>
        <dbReference type="Proteomes" id="UP000494040"/>
    </source>
</evidence>
<name>A0A8I6SFJ2_CIMLE</name>
<dbReference type="AlphaFoldDB" id="A0A8I6SFJ2"/>
<accession>A0A8I6SFJ2</accession>
<feature type="domain" description="C3H1-type" evidence="5">
    <location>
        <begin position="935"/>
        <end position="962"/>
    </location>
</feature>
<keyword evidence="2" id="KW-0479">Metal-binding</keyword>
<evidence type="ECO:0000256" key="4">
    <source>
        <dbReference type="SAM" id="MobiDB-lite"/>
    </source>
</evidence>
<dbReference type="PROSITE" id="PS51319">
    <property type="entry name" value="TFIIS_N"/>
    <property type="match status" value="1"/>
</dbReference>
<keyword evidence="8" id="KW-1185">Reference proteome</keyword>
<dbReference type="GO" id="GO:0008157">
    <property type="term" value="F:protein phosphatase 1 binding"/>
    <property type="evidence" value="ECO:0007669"/>
    <property type="project" value="TreeGrafter"/>
</dbReference>
<dbReference type="GO" id="GO:0000785">
    <property type="term" value="C:chromatin"/>
    <property type="evidence" value="ECO:0007669"/>
    <property type="project" value="TreeGrafter"/>
</dbReference>
<dbReference type="SUPFAM" id="SSF47676">
    <property type="entry name" value="Conserved domain common to transcription factors TFIIS, elongin A, CRSP70"/>
    <property type="match status" value="1"/>
</dbReference>
<feature type="compositionally biased region" description="Low complexity" evidence="4">
    <location>
        <begin position="768"/>
        <end position="781"/>
    </location>
</feature>
<organism evidence="7 8">
    <name type="scientific">Cimex lectularius</name>
    <name type="common">Bed bug</name>
    <name type="synonym">Acanthia lectularia</name>
    <dbReference type="NCBI Taxonomy" id="79782"/>
    <lineage>
        <taxon>Eukaryota</taxon>
        <taxon>Metazoa</taxon>
        <taxon>Ecdysozoa</taxon>
        <taxon>Arthropoda</taxon>
        <taxon>Hexapoda</taxon>
        <taxon>Insecta</taxon>
        <taxon>Pterygota</taxon>
        <taxon>Neoptera</taxon>
        <taxon>Paraneoptera</taxon>
        <taxon>Hemiptera</taxon>
        <taxon>Heteroptera</taxon>
        <taxon>Panheteroptera</taxon>
        <taxon>Cimicomorpha</taxon>
        <taxon>Cimicidae</taxon>
        <taxon>Cimex</taxon>
    </lineage>
</organism>
<dbReference type="GO" id="GO:0072357">
    <property type="term" value="C:PTW/PP1 phosphatase complex"/>
    <property type="evidence" value="ECO:0007669"/>
    <property type="project" value="TreeGrafter"/>
</dbReference>
<dbReference type="InterPro" id="IPR035441">
    <property type="entry name" value="TFIIS/LEDGF_dom_sf"/>
</dbReference>
<dbReference type="PANTHER" id="PTHR46557:SF1">
    <property type="entry name" value="SERINE_THREONINE-PROTEIN PHOSPHATASE 1 REGULATORY SUBUNIT 10"/>
    <property type="match status" value="1"/>
</dbReference>
<evidence type="ECO:0000259" key="6">
    <source>
        <dbReference type="PROSITE" id="PS51319"/>
    </source>
</evidence>
<comment type="subcellular location">
    <subcellularLocation>
        <location evidence="1">Nucleus</location>
    </subcellularLocation>
</comment>
<dbReference type="EnsemblMetazoa" id="XM_014404503.2">
    <property type="protein sequence ID" value="XP_014259989.1"/>
    <property type="gene ID" value="LOC106672796"/>
</dbReference>
<feature type="compositionally biased region" description="Basic and acidic residues" evidence="4">
    <location>
        <begin position="243"/>
        <end position="307"/>
    </location>
</feature>
<feature type="compositionally biased region" description="Polar residues" evidence="4">
    <location>
        <begin position="116"/>
        <end position="127"/>
    </location>
</feature>
<evidence type="ECO:0000256" key="1">
    <source>
        <dbReference type="PROSITE-ProRule" id="PRU00649"/>
    </source>
</evidence>
<evidence type="ECO:0000313" key="7">
    <source>
        <dbReference type="EnsemblMetazoa" id="XP_014259989.1"/>
    </source>
</evidence>
<reference evidence="7" key="1">
    <citation type="submission" date="2022-01" db="UniProtKB">
        <authorList>
            <consortium name="EnsemblMetazoa"/>
        </authorList>
    </citation>
    <scope>IDENTIFICATION</scope>
</reference>
<proteinExistence type="predicted"/>
<feature type="compositionally biased region" description="Basic and acidic residues" evidence="4">
    <location>
        <begin position="740"/>
        <end position="750"/>
    </location>
</feature>
<feature type="coiled-coil region" evidence="3">
    <location>
        <begin position="545"/>
        <end position="579"/>
    </location>
</feature>